<sequence length="834" mass="94128">MITSMYYILCLCYENLMNHSRYLSYNLLFPMEIIRLKQTACSFLILIMLISFQTLITEQASISHKEMQVGVILDMSSRVGKVIYRCVMMALSDFYKANPHYTTRIVFNTRDTKGKPLTALSAALDLLENTKVQAIIGPDPTVEARFMDIVLEEKANVPILAFSTSTFSDQNPYLVQIAQDETTQFKGIAAMIESFESKNIILICEDTTDGREMATYITIAFYDKNIHITYTSYISIPPNDEQIRKEFHKFQDMQTTTFVIHTEPSVAYSIFSRAKEAGMMSERYMWIVTSKTTNFLNLMNNDAFESMQGVVGFKSYVPKSRELLYALAMAIEKVHTKFIGSSLLNQILKTNFLGLGGEFKLVNGRVVSNAIEVVNVNAKGNRRVGFWMANGEFVKQIGNTNSSSKNDLKNIVVPGGITSILKHNGLQVKGKKLRIVVPAYYAFPNLIHMVVDPRTNLPTVSGFCGDVFNTAFNALHYDVEIEYTEYQYEEGRSYNDLVDKVYFKEFDAIIGDVTITSNRSRYVDFTLPFSDMGVGTLTRNGKKSVWIFLDPLSADLWFTSAGFFLILGFVIWFIEHRTNEEFQGSTRQQLGITLWFAFSTLVFAHPGEKLKSNLSRFVVMVWVFVVLVLTSSYTATLSSFLTVEQITSNGGSVQLPRVSYQISNNSVKLKSPADYAEVLRSGIVDAVIDEILYVKTFMSLYSAAEFSLIATETATNGFAFVFQKDSFLTREMSIEIAKLREDGTLKALEEKWLKYQPSAISKDLSAPSQSSLNLYGLRGLFFTSAFSMALALLGSIAYLVREKMHGKSMMEILRCIIRRSHVMHAQESDSEPNA</sequence>
<keyword evidence="12 13" id="KW-0407">Ion channel</keyword>
<dbReference type="FunFam" id="1.10.287.70:FF:000037">
    <property type="entry name" value="Glutamate receptor"/>
    <property type="match status" value="1"/>
</dbReference>
<keyword evidence="3 13" id="KW-0813">Transport</keyword>
<dbReference type="InterPro" id="IPR019594">
    <property type="entry name" value="Glu/Gly-bd"/>
</dbReference>
<organism evidence="16 17">
    <name type="scientific">Tagetes erecta</name>
    <name type="common">African marigold</name>
    <dbReference type="NCBI Taxonomy" id="13708"/>
    <lineage>
        <taxon>Eukaryota</taxon>
        <taxon>Viridiplantae</taxon>
        <taxon>Streptophyta</taxon>
        <taxon>Embryophyta</taxon>
        <taxon>Tracheophyta</taxon>
        <taxon>Spermatophyta</taxon>
        <taxon>Magnoliopsida</taxon>
        <taxon>eudicotyledons</taxon>
        <taxon>Gunneridae</taxon>
        <taxon>Pentapetalae</taxon>
        <taxon>asterids</taxon>
        <taxon>campanulids</taxon>
        <taxon>Asterales</taxon>
        <taxon>Asteraceae</taxon>
        <taxon>Asteroideae</taxon>
        <taxon>Heliantheae alliance</taxon>
        <taxon>Tageteae</taxon>
        <taxon>Tagetes</taxon>
    </lineage>
</organism>
<dbReference type="Gene3D" id="3.40.190.10">
    <property type="entry name" value="Periplasmic binding protein-like II"/>
    <property type="match status" value="1"/>
</dbReference>
<dbReference type="InterPro" id="IPR028082">
    <property type="entry name" value="Peripla_BP_I"/>
</dbReference>
<dbReference type="PIRSF" id="PIRSF037090">
    <property type="entry name" value="Iontro_Glu-like_rcpt_pln"/>
    <property type="match status" value="1"/>
</dbReference>
<dbReference type="InterPro" id="IPR001828">
    <property type="entry name" value="ANF_lig-bd_rcpt"/>
</dbReference>
<dbReference type="GO" id="GO:0016020">
    <property type="term" value="C:membrane"/>
    <property type="evidence" value="ECO:0007669"/>
    <property type="project" value="UniProtKB-SubCell"/>
</dbReference>
<keyword evidence="11 13" id="KW-1071">Ligand-gated ion channel</keyword>
<feature type="transmembrane region" description="Helical" evidence="14">
    <location>
        <begin position="556"/>
        <end position="574"/>
    </location>
</feature>
<dbReference type="Gene3D" id="3.40.50.2300">
    <property type="match status" value="1"/>
</dbReference>
<keyword evidence="7 13" id="KW-0406">Ion transport</keyword>
<feature type="transmembrane region" description="Helical" evidence="14">
    <location>
        <begin position="617"/>
        <end position="635"/>
    </location>
</feature>
<comment type="function">
    <text evidence="13">Glutamate-gated receptor that probably acts as non-selective cation channel.</text>
</comment>
<dbReference type="Pfam" id="PF10613">
    <property type="entry name" value="Lig_chan-Glu_bd"/>
    <property type="match status" value="1"/>
</dbReference>
<comment type="similarity">
    <text evidence="2 13">Belongs to the glutamate-gated ion channel (TC 1.A.10.1) family.</text>
</comment>
<accession>A0AAD8K3Z6</accession>
<proteinExistence type="inferred from homology"/>
<evidence type="ECO:0000313" key="17">
    <source>
        <dbReference type="Proteomes" id="UP001229421"/>
    </source>
</evidence>
<evidence type="ECO:0000256" key="14">
    <source>
        <dbReference type="SAM" id="Phobius"/>
    </source>
</evidence>
<feature type="domain" description="Ionotropic glutamate receptor C-terminal" evidence="15">
    <location>
        <begin position="434"/>
        <end position="755"/>
    </location>
</feature>
<evidence type="ECO:0000313" key="16">
    <source>
        <dbReference type="EMBL" id="KAK1412690.1"/>
    </source>
</evidence>
<evidence type="ECO:0000256" key="6">
    <source>
        <dbReference type="ARBA" id="ARBA00022989"/>
    </source>
</evidence>
<dbReference type="Gene3D" id="1.10.287.70">
    <property type="match status" value="1"/>
</dbReference>
<dbReference type="PANTHER" id="PTHR18966">
    <property type="entry name" value="IONOTROPIC GLUTAMATE RECEPTOR"/>
    <property type="match status" value="1"/>
</dbReference>
<dbReference type="InterPro" id="IPR017103">
    <property type="entry name" value="Iontropic_Glu_rcpt_pln"/>
</dbReference>
<gene>
    <name evidence="16" type="ORF">QVD17_34135</name>
</gene>
<name>A0AAD8K3Z6_TARER</name>
<evidence type="ECO:0000256" key="12">
    <source>
        <dbReference type="ARBA" id="ARBA00023303"/>
    </source>
</evidence>
<evidence type="ECO:0000256" key="4">
    <source>
        <dbReference type="ARBA" id="ARBA00022692"/>
    </source>
</evidence>
<keyword evidence="17" id="KW-1185">Reference proteome</keyword>
<dbReference type="SUPFAM" id="SSF53850">
    <property type="entry name" value="Periplasmic binding protein-like II"/>
    <property type="match status" value="1"/>
</dbReference>
<dbReference type="Pfam" id="PF00060">
    <property type="entry name" value="Lig_chan"/>
    <property type="match status" value="1"/>
</dbReference>
<comment type="caution">
    <text evidence="16">The sequence shown here is derived from an EMBL/GenBank/DDBJ whole genome shotgun (WGS) entry which is preliminary data.</text>
</comment>
<dbReference type="Proteomes" id="UP001229421">
    <property type="component" value="Unassembled WGS sequence"/>
</dbReference>
<keyword evidence="8 13" id="KW-0472">Membrane</keyword>
<comment type="subcellular location">
    <subcellularLocation>
        <location evidence="1">Membrane</location>
        <topology evidence="1">Multi-pass membrane protein</topology>
    </subcellularLocation>
</comment>
<feature type="transmembrane region" description="Helical" evidence="14">
    <location>
        <begin position="780"/>
        <end position="800"/>
    </location>
</feature>
<dbReference type="AlphaFoldDB" id="A0AAD8K3Z6"/>
<evidence type="ECO:0000256" key="11">
    <source>
        <dbReference type="ARBA" id="ARBA00023286"/>
    </source>
</evidence>
<reference evidence="16" key="1">
    <citation type="journal article" date="2023" name="bioRxiv">
        <title>Improved chromosome-level genome assembly for marigold (Tagetes erecta).</title>
        <authorList>
            <person name="Jiang F."/>
            <person name="Yuan L."/>
            <person name="Wang S."/>
            <person name="Wang H."/>
            <person name="Xu D."/>
            <person name="Wang A."/>
            <person name="Fan W."/>
        </authorList>
    </citation>
    <scope>NUCLEOTIDE SEQUENCE</scope>
    <source>
        <strain evidence="16">WSJ</strain>
        <tissue evidence="16">Leaf</tissue>
    </source>
</reference>
<evidence type="ECO:0000256" key="7">
    <source>
        <dbReference type="ARBA" id="ARBA00023065"/>
    </source>
</evidence>
<feature type="transmembrane region" description="Helical" evidence="14">
    <location>
        <begin position="586"/>
        <end position="605"/>
    </location>
</feature>
<dbReference type="InterPro" id="IPR001320">
    <property type="entry name" value="Iontro_rcpt_C"/>
</dbReference>
<evidence type="ECO:0000256" key="1">
    <source>
        <dbReference type="ARBA" id="ARBA00004141"/>
    </source>
</evidence>
<evidence type="ECO:0000256" key="10">
    <source>
        <dbReference type="ARBA" id="ARBA00023180"/>
    </source>
</evidence>
<keyword evidence="4 14" id="KW-0812">Transmembrane</keyword>
<evidence type="ECO:0000256" key="8">
    <source>
        <dbReference type="ARBA" id="ARBA00023136"/>
    </source>
</evidence>
<evidence type="ECO:0000256" key="3">
    <source>
        <dbReference type="ARBA" id="ARBA00022448"/>
    </source>
</evidence>
<dbReference type="SUPFAM" id="SSF53822">
    <property type="entry name" value="Periplasmic binding protein-like I"/>
    <property type="match status" value="1"/>
</dbReference>
<keyword evidence="10" id="KW-0325">Glycoprotein</keyword>
<evidence type="ECO:0000259" key="15">
    <source>
        <dbReference type="SMART" id="SM00079"/>
    </source>
</evidence>
<dbReference type="InterPro" id="IPR015683">
    <property type="entry name" value="Ionotropic_Glu_rcpt"/>
</dbReference>
<evidence type="ECO:0000256" key="5">
    <source>
        <dbReference type="ARBA" id="ARBA00022729"/>
    </source>
</evidence>
<keyword evidence="6 14" id="KW-1133">Transmembrane helix</keyword>
<dbReference type="GO" id="GO:0015276">
    <property type="term" value="F:ligand-gated monoatomic ion channel activity"/>
    <property type="evidence" value="ECO:0007669"/>
    <property type="project" value="InterPro"/>
</dbReference>
<evidence type="ECO:0000256" key="13">
    <source>
        <dbReference type="PIRNR" id="PIRNR037090"/>
    </source>
</evidence>
<protein>
    <recommendedName>
        <fullName evidence="13">Glutamate receptor</fullName>
    </recommendedName>
</protein>
<dbReference type="SMART" id="SM00079">
    <property type="entry name" value="PBPe"/>
    <property type="match status" value="1"/>
</dbReference>
<keyword evidence="5" id="KW-0732">Signal</keyword>
<dbReference type="Pfam" id="PF01094">
    <property type="entry name" value="ANF_receptor"/>
    <property type="match status" value="1"/>
</dbReference>
<keyword evidence="9 13" id="KW-0675">Receptor</keyword>
<dbReference type="EMBL" id="JAUHHV010000009">
    <property type="protein sequence ID" value="KAK1412690.1"/>
    <property type="molecule type" value="Genomic_DNA"/>
</dbReference>
<evidence type="ECO:0000256" key="9">
    <source>
        <dbReference type="ARBA" id="ARBA00023170"/>
    </source>
</evidence>
<evidence type="ECO:0000256" key="2">
    <source>
        <dbReference type="ARBA" id="ARBA00008685"/>
    </source>
</evidence>